<dbReference type="EMBL" id="CAJNOK010033229">
    <property type="protein sequence ID" value="CAF1492252.1"/>
    <property type="molecule type" value="Genomic_DNA"/>
</dbReference>
<dbReference type="EMBL" id="CAJNOQ010008914">
    <property type="protein sequence ID" value="CAF1210320.1"/>
    <property type="molecule type" value="Genomic_DNA"/>
</dbReference>
<feature type="signal peptide" evidence="1">
    <location>
        <begin position="1"/>
        <end position="23"/>
    </location>
</feature>
<evidence type="ECO:0000313" key="3">
    <source>
        <dbReference type="EMBL" id="CAF1492252.1"/>
    </source>
</evidence>
<name>A0A814X261_9BILA</name>
<gene>
    <name evidence="2" type="ORF">GPM918_LOCUS24178</name>
    <name evidence="3" type="ORF">OVA965_LOCUS36552</name>
    <name evidence="4" type="ORF">SRO942_LOCUS24177</name>
    <name evidence="5" type="ORF">TMI583_LOCUS37566</name>
</gene>
<dbReference type="Proteomes" id="UP000677228">
    <property type="component" value="Unassembled WGS sequence"/>
</dbReference>
<evidence type="ECO:0000313" key="6">
    <source>
        <dbReference type="Proteomes" id="UP000663829"/>
    </source>
</evidence>
<keyword evidence="1" id="KW-0732">Signal</keyword>
<dbReference type="EMBL" id="CAJOBA010055195">
    <property type="protein sequence ID" value="CAF4281389.1"/>
    <property type="molecule type" value="Genomic_DNA"/>
</dbReference>
<evidence type="ECO:0000256" key="1">
    <source>
        <dbReference type="SAM" id="SignalP"/>
    </source>
</evidence>
<evidence type="ECO:0000313" key="4">
    <source>
        <dbReference type="EMBL" id="CAF3974358.1"/>
    </source>
</evidence>
<dbReference type="Proteomes" id="UP000681722">
    <property type="component" value="Unassembled WGS sequence"/>
</dbReference>
<proteinExistence type="predicted"/>
<dbReference type="Proteomes" id="UP000663829">
    <property type="component" value="Unassembled WGS sequence"/>
</dbReference>
<dbReference type="EMBL" id="CAJOBC010008915">
    <property type="protein sequence ID" value="CAF3974358.1"/>
    <property type="molecule type" value="Genomic_DNA"/>
</dbReference>
<sequence>MKIIASFLFILFLHYGNKNVVHSSSFWEQLTAQPISLFWEQVLNPPESIRKEMESIERTMKLLNTNLTCRSQNDCFAEASSMSFCSTHVIIISRLNEHSPAIETLAKRTFALGQKYAQLSGSLMACVGSPTLPRGKCDMTNNQCVAGSDEGISLETLG</sequence>
<keyword evidence="6" id="KW-1185">Reference proteome</keyword>
<comment type="caution">
    <text evidence="2">The sequence shown here is derived from an EMBL/GenBank/DDBJ whole genome shotgun (WGS) entry which is preliminary data.</text>
</comment>
<dbReference type="Proteomes" id="UP000682733">
    <property type="component" value="Unassembled WGS sequence"/>
</dbReference>
<organism evidence="2 6">
    <name type="scientific">Didymodactylos carnosus</name>
    <dbReference type="NCBI Taxonomy" id="1234261"/>
    <lineage>
        <taxon>Eukaryota</taxon>
        <taxon>Metazoa</taxon>
        <taxon>Spiralia</taxon>
        <taxon>Gnathifera</taxon>
        <taxon>Rotifera</taxon>
        <taxon>Eurotatoria</taxon>
        <taxon>Bdelloidea</taxon>
        <taxon>Philodinida</taxon>
        <taxon>Philodinidae</taxon>
        <taxon>Didymodactylos</taxon>
    </lineage>
</organism>
<feature type="chain" id="PRO_5035603442" evidence="1">
    <location>
        <begin position="24"/>
        <end position="158"/>
    </location>
</feature>
<reference evidence="2" key="1">
    <citation type="submission" date="2021-02" db="EMBL/GenBank/DDBJ databases">
        <authorList>
            <person name="Nowell W R."/>
        </authorList>
    </citation>
    <scope>NUCLEOTIDE SEQUENCE</scope>
</reference>
<evidence type="ECO:0000313" key="2">
    <source>
        <dbReference type="EMBL" id="CAF1210320.1"/>
    </source>
</evidence>
<accession>A0A814X261</accession>
<dbReference type="AlphaFoldDB" id="A0A814X261"/>
<protein>
    <submittedName>
        <fullName evidence="2">Uncharacterized protein</fullName>
    </submittedName>
</protein>
<evidence type="ECO:0000313" key="5">
    <source>
        <dbReference type="EMBL" id="CAF4281389.1"/>
    </source>
</evidence>